<feature type="transmembrane region" description="Helical" evidence="8">
    <location>
        <begin position="95"/>
        <end position="117"/>
    </location>
</feature>
<keyword evidence="4 8" id="KW-0812">Transmembrane</keyword>
<evidence type="ECO:0000259" key="10">
    <source>
        <dbReference type="Pfam" id="PF21082"/>
    </source>
</evidence>
<dbReference type="EMBL" id="QJSX01000032">
    <property type="protein sequence ID" value="PYE48147.1"/>
    <property type="molecule type" value="Genomic_DNA"/>
</dbReference>
<evidence type="ECO:0000256" key="8">
    <source>
        <dbReference type="SAM" id="Phobius"/>
    </source>
</evidence>
<feature type="compositionally biased region" description="Basic and acidic residues" evidence="7">
    <location>
        <begin position="348"/>
        <end position="371"/>
    </location>
</feature>
<dbReference type="PANTHER" id="PTHR30460:SF0">
    <property type="entry name" value="MODERATE CONDUCTANCE MECHANOSENSITIVE CHANNEL YBIO"/>
    <property type="match status" value="1"/>
</dbReference>
<dbReference type="InterPro" id="IPR023408">
    <property type="entry name" value="MscS_beta-dom_sf"/>
</dbReference>
<dbReference type="Gene3D" id="1.10.287.1260">
    <property type="match status" value="1"/>
</dbReference>
<keyword evidence="12" id="KW-1185">Reference proteome</keyword>
<dbReference type="SUPFAM" id="SSF82689">
    <property type="entry name" value="Mechanosensitive channel protein MscS (YggB), C-terminal domain"/>
    <property type="match status" value="1"/>
</dbReference>
<dbReference type="PANTHER" id="PTHR30460">
    <property type="entry name" value="MODERATE CONDUCTANCE MECHANOSENSITIVE CHANNEL YBIO"/>
    <property type="match status" value="1"/>
</dbReference>
<reference evidence="11 12" key="1">
    <citation type="submission" date="2018-06" db="EMBL/GenBank/DDBJ databases">
        <title>Genomic Encyclopedia of Type Strains, Phase IV (KMG-IV): sequencing the most valuable type-strain genomes for metagenomic binning, comparative biology and taxonomic classification.</title>
        <authorList>
            <person name="Goeker M."/>
        </authorList>
    </citation>
    <scope>NUCLEOTIDE SEQUENCE [LARGE SCALE GENOMIC DNA]</scope>
    <source>
        <strain evidence="11 12">DSM 18048</strain>
    </source>
</reference>
<protein>
    <submittedName>
        <fullName evidence="11">Small conductance mechanosensitive channel</fullName>
    </submittedName>
</protein>
<keyword evidence="5 8" id="KW-1133">Transmembrane helix</keyword>
<evidence type="ECO:0000256" key="4">
    <source>
        <dbReference type="ARBA" id="ARBA00022692"/>
    </source>
</evidence>
<evidence type="ECO:0000256" key="6">
    <source>
        <dbReference type="ARBA" id="ARBA00023136"/>
    </source>
</evidence>
<comment type="similarity">
    <text evidence="2">Belongs to the MscS (TC 1.A.23) family.</text>
</comment>
<keyword evidence="3" id="KW-1003">Cell membrane</keyword>
<dbReference type="SUPFAM" id="SSF82861">
    <property type="entry name" value="Mechanosensitive channel protein MscS (YggB), transmembrane region"/>
    <property type="match status" value="1"/>
</dbReference>
<dbReference type="AlphaFoldDB" id="A0A318RYM4"/>
<keyword evidence="6 8" id="KW-0472">Membrane</keyword>
<comment type="caution">
    <text evidence="11">The sequence shown here is derived from an EMBL/GenBank/DDBJ whole genome shotgun (WGS) entry which is preliminary data.</text>
</comment>
<evidence type="ECO:0000259" key="9">
    <source>
        <dbReference type="Pfam" id="PF00924"/>
    </source>
</evidence>
<proteinExistence type="inferred from homology"/>
<dbReference type="OrthoDB" id="9809206at2"/>
<name>A0A318RYM4_9DEIO</name>
<feature type="transmembrane region" description="Helical" evidence="8">
    <location>
        <begin position="138"/>
        <end position="157"/>
    </location>
</feature>
<dbReference type="GO" id="GO:0005886">
    <property type="term" value="C:plasma membrane"/>
    <property type="evidence" value="ECO:0007669"/>
    <property type="project" value="UniProtKB-SubCell"/>
</dbReference>
<dbReference type="InterPro" id="IPR049278">
    <property type="entry name" value="MS_channel_C"/>
</dbReference>
<dbReference type="InterPro" id="IPR010920">
    <property type="entry name" value="LSM_dom_sf"/>
</dbReference>
<dbReference type="GO" id="GO:0008381">
    <property type="term" value="F:mechanosensitive monoatomic ion channel activity"/>
    <property type="evidence" value="ECO:0007669"/>
    <property type="project" value="InterPro"/>
</dbReference>
<evidence type="ECO:0000313" key="12">
    <source>
        <dbReference type="Proteomes" id="UP000248326"/>
    </source>
</evidence>
<dbReference type="InterPro" id="IPR011066">
    <property type="entry name" value="MscS_channel_C_sf"/>
</dbReference>
<dbReference type="InterPro" id="IPR006685">
    <property type="entry name" value="MscS_channel_2nd"/>
</dbReference>
<evidence type="ECO:0000256" key="7">
    <source>
        <dbReference type="SAM" id="MobiDB-lite"/>
    </source>
</evidence>
<feature type="region of interest" description="Disordered" evidence="7">
    <location>
        <begin position="347"/>
        <end position="371"/>
    </location>
</feature>
<feature type="transmembrane region" description="Helical" evidence="8">
    <location>
        <begin position="13"/>
        <end position="30"/>
    </location>
</feature>
<evidence type="ECO:0000313" key="11">
    <source>
        <dbReference type="EMBL" id="PYE48147.1"/>
    </source>
</evidence>
<evidence type="ECO:0000256" key="5">
    <source>
        <dbReference type="ARBA" id="ARBA00022989"/>
    </source>
</evidence>
<sequence length="371" mass="40016">MNTVLSTLNRPDTWFELLVAVLLVIGAWRLGSNLLDLITARLPERTRRAAVLVWTAAAAFVLCAVAANILEAPLAWLAEPGALIGAYFRETIGRVLAIVVLASVAWSLVSAASARIVPADEFTRRSVRVQTLKGVVESTLRVVIVVAALVTVMQNVGLNATTLLAGVSVLGLAVSFGAQSLIKDVITGFFILLEDQYGVGDVVTINNGPLTGVVERLNLRVTMLRALDGTLHVVPNGQISTVSVMSKDWSRFVAAVGLPPTADVDVALSVLTNVSHDLYRDEAWTPKFLEEPTVEGVTSISKDGFEVRALFKVLPKEQWAVGREFNRRMKHALDEAGLGGLRPQLMVLRREDGADPDEKGPRGDGRQLPES</sequence>
<feature type="domain" description="Mechanosensitive ion channel MscS" evidence="9">
    <location>
        <begin position="181"/>
        <end position="244"/>
    </location>
</feature>
<dbReference type="SUPFAM" id="SSF50182">
    <property type="entry name" value="Sm-like ribonucleoproteins"/>
    <property type="match status" value="1"/>
</dbReference>
<evidence type="ECO:0000256" key="2">
    <source>
        <dbReference type="ARBA" id="ARBA00008017"/>
    </source>
</evidence>
<feature type="transmembrane region" description="Helical" evidence="8">
    <location>
        <begin position="163"/>
        <end position="182"/>
    </location>
</feature>
<gene>
    <name evidence="11" type="ORF">DES52_13236</name>
</gene>
<dbReference type="Gene3D" id="2.30.30.60">
    <property type="match status" value="1"/>
</dbReference>
<dbReference type="InterPro" id="IPR045276">
    <property type="entry name" value="YbiO_bact"/>
</dbReference>
<dbReference type="RefSeq" id="WP_110889010.1">
    <property type="nucleotide sequence ID" value="NZ_QJSX01000032.1"/>
</dbReference>
<feature type="domain" description="Mechanosensitive ion channel MscS C-terminal" evidence="10">
    <location>
        <begin position="256"/>
        <end position="338"/>
    </location>
</feature>
<organism evidence="11 12">
    <name type="scientific">Deinococcus yavapaiensis KR-236</name>
    <dbReference type="NCBI Taxonomy" id="694435"/>
    <lineage>
        <taxon>Bacteria</taxon>
        <taxon>Thermotogati</taxon>
        <taxon>Deinococcota</taxon>
        <taxon>Deinococci</taxon>
        <taxon>Deinococcales</taxon>
        <taxon>Deinococcaceae</taxon>
        <taxon>Deinococcus</taxon>
    </lineage>
</organism>
<dbReference type="InterPro" id="IPR011014">
    <property type="entry name" value="MscS_channel_TM-2"/>
</dbReference>
<dbReference type="Pfam" id="PF00924">
    <property type="entry name" value="MS_channel_2nd"/>
    <property type="match status" value="1"/>
</dbReference>
<dbReference type="Gene3D" id="3.30.70.100">
    <property type="match status" value="1"/>
</dbReference>
<evidence type="ECO:0000256" key="1">
    <source>
        <dbReference type="ARBA" id="ARBA00004651"/>
    </source>
</evidence>
<dbReference type="Proteomes" id="UP000248326">
    <property type="component" value="Unassembled WGS sequence"/>
</dbReference>
<accession>A0A318RYM4</accession>
<comment type="subcellular location">
    <subcellularLocation>
        <location evidence="1">Cell membrane</location>
        <topology evidence="1">Multi-pass membrane protein</topology>
    </subcellularLocation>
</comment>
<feature type="transmembrane region" description="Helical" evidence="8">
    <location>
        <begin position="51"/>
        <end position="70"/>
    </location>
</feature>
<dbReference type="Pfam" id="PF21082">
    <property type="entry name" value="MS_channel_3rd"/>
    <property type="match status" value="1"/>
</dbReference>
<evidence type="ECO:0000256" key="3">
    <source>
        <dbReference type="ARBA" id="ARBA00022475"/>
    </source>
</evidence>